<comment type="caution">
    <text evidence="1">The sequence shown here is derived from an EMBL/GenBank/DDBJ whole genome shotgun (WGS) entry which is preliminary data.</text>
</comment>
<accession>A0AAD7L3F1</accession>
<protein>
    <submittedName>
        <fullName evidence="1">Uncharacterized protein</fullName>
    </submittedName>
</protein>
<evidence type="ECO:0000313" key="2">
    <source>
        <dbReference type="Proteomes" id="UP001163823"/>
    </source>
</evidence>
<dbReference type="Proteomes" id="UP001163823">
    <property type="component" value="Chromosome 11"/>
</dbReference>
<keyword evidence="2" id="KW-1185">Reference proteome</keyword>
<organism evidence="1 2">
    <name type="scientific">Quillaja saponaria</name>
    <name type="common">Soap bark tree</name>
    <dbReference type="NCBI Taxonomy" id="32244"/>
    <lineage>
        <taxon>Eukaryota</taxon>
        <taxon>Viridiplantae</taxon>
        <taxon>Streptophyta</taxon>
        <taxon>Embryophyta</taxon>
        <taxon>Tracheophyta</taxon>
        <taxon>Spermatophyta</taxon>
        <taxon>Magnoliopsida</taxon>
        <taxon>eudicotyledons</taxon>
        <taxon>Gunneridae</taxon>
        <taxon>Pentapetalae</taxon>
        <taxon>rosids</taxon>
        <taxon>fabids</taxon>
        <taxon>Fabales</taxon>
        <taxon>Quillajaceae</taxon>
        <taxon>Quillaja</taxon>
    </lineage>
</organism>
<dbReference type="EMBL" id="JARAOO010000011">
    <property type="protein sequence ID" value="KAJ7950657.1"/>
    <property type="molecule type" value="Genomic_DNA"/>
</dbReference>
<dbReference type="AlphaFoldDB" id="A0AAD7L3F1"/>
<name>A0AAD7L3F1_QUISA</name>
<evidence type="ECO:0000313" key="1">
    <source>
        <dbReference type="EMBL" id="KAJ7950657.1"/>
    </source>
</evidence>
<dbReference type="KEGG" id="qsa:O6P43_026818"/>
<sequence length="325" mass="36311">MGDLRNQQAYTGFQQLDARFEGIHEEMRAHNQKMDKMMNQMVDDLRKMRENQNLNLIPGRPPEVNMNGGNKASMSMNGESLASKLKGVPNPGQNTFRFSHSSFPNYSSSPYNLNSHLYHHDYGGNVKNPFYSDSSPKPHYQPYQNPLSSPPIPGFYHQKSYYSAPVSNSYSQGSYYSPSTPNYLCYIDPISHSYQNSGYLTQISNSCTQNSYHVSATINPSAVVGENGHDKKQISSVHVGGGSALISKEILVIEDASKDEYDRSKGINAGIGKSNKVKLMEMEKLKKQEAEEIVNGKNTTIDAEGKRVEVFHSKDQNDCTLFCHG</sequence>
<proteinExistence type="predicted"/>
<reference evidence="1" key="1">
    <citation type="journal article" date="2023" name="Science">
        <title>Elucidation of the pathway for biosynthesis of saponin adjuvants from the soapbark tree.</title>
        <authorList>
            <person name="Reed J."/>
            <person name="Orme A."/>
            <person name="El-Demerdash A."/>
            <person name="Owen C."/>
            <person name="Martin L.B.B."/>
            <person name="Misra R.C."/>
            <person name="Kikuchi S."/>
            <person name="Rejzek M."/>
            <person name="Martin A.C."/>
            <person name="Harkess A."/>
            <person name="Leebens-Mack J."/>
            <person name="Louveau T."/>
            <person name="Stephenson M.J."/>
            <person name="Osbourn A."/>
        </authorList>
    </citation>
    <scope>NUCLEOTIDE SEQUENCE</scope>
    <source>
        <strain evidence="1">S10</strain>
    </source>
</reference>
<gene>
    <name evidence="1" type="ORF">O6P43_026818</name>
</gene>